<dbReference type="GO" id="GO:0016614">
    <property type="term" value="F:oxidoreductase activity, acting on CH-OH group of donors"/>
    <property type="evidence" value="ECO:0007669"/>
    <property type="project" value="InterPro"/>
</dbReference>
<dbReference type="GO" id="GO:0050660">
    <property type="term" value="F:flavin adenine dinucleotide binding"/>
    <property type="evidence" value="ECO:0007669"/>
    <property type="project" value="InterPro"/>
</dbReference>
<sequence>MKHYDVVIVGAGAGGGIAAGVLANAGKSVLLLERGRPLSFEDVGRDHLRSMRFSRYGVNAGPDLDGVPRVFVEQDGATRIVGPLDGGYHNLAACVGSGTRVYGGQAWRFMPQDFRMASIYGTPAGSSLADWPITYDDLAPFYERVEWEVGVSADCARMSHLPEYHRQYPMEPLPMTRRANRFEQAAQGLNWRTTRVPLLINSKPYGGKPACIHCQHCVGYACPVDAKNGTQSTVIPRAIASGRCTLVTGAMTEKINVDASGRASGVTFHDRDGVRQEVGADVVVAAGGAIETARLLLNSASSREPLGLGNANGQVGRSLQGHYYAGCVGLFEDDIWDGVGPGACIGTCEFNHGNDGIIGGGLLADDFIATPISAWNGMLPPDLPRWGLEAKQWMRKNYRRVADIRGPVHEIPSPECRVTVDTGVRDRFGIPAAKLSGFAHEETVRTANFMDARAREWLLAAGAVDVWGGGHGRYLSGGQHQAGTCRMGDDPHTSVVDASCRVHGHDNVYLADGSVHVTNGGFNPVLTIMALAWRTAEGIAAAW</sequence>
<evidence type="ECO:0000256" key="2">
    <source>
        <dbReference type="ARBA" id="ARBA00022630"/>
    </source>
</evidence>
<dbReference type="EMBL" id="AP025739">
    <property type="protein sequence ID" value="BDI32530.1"/>
    <property type="molecule type" value="Genomic_DNA"/>
</dbReference>
<dbReference type="OrthoDB" id="9787779at2"/>
<evidence type="ECO:0000256" key="1">
    <source>
        <dbReference type="ARBA" id="ARBA00010790"/>
    </source>
</evidence>
<dbReference type="PANTHER" id="PTHR46056">
    <property type="entry name" value="LONG-CHAIN-ALCOHOL OXIDASE"/>
    <property type="match status" value="1"/>
</dbReference>
<dbReference type="Pfam" id="PF00732">
    <property type="entry name" value="GMC_oxred_N"/>
    <property type="match status" value="1"/>
</dbReference>
<protein>
    <submittedName>
        <fullName evidence="5">Gluconate dehydrogenase</fullName>
    </submittedName>
</protein>
<dbReference type="AlphaFoldDB" id="A0A402D5U9"/>
<dbReference type="SUPFAM" id="SSF51905">
    <property type="entry name" value="FAD/NAD(P)-binding domain"/>
    <property type="match status" value="1"/>
</dbReference>
<name>A0A402D5U9_9BACT</name>
<keyword evidence="3" id="KW-0274">FAD</keyword>
<accession>A0A402D5U9</accession>
<dbReference type="PROSITE" id="PS51379">
    <property type="entry name" value="4FE4S_FER_2"/>
    <property type="match status" value="1"/>
</dbReference>
<organism evidence="5 6">
    <name type="scientific">Capsulimonas corticalis</name>
    <dbReference type="NCBI Taxonomy" id="2219043"/>
    <lineage>
        <taxon>Bacteria</taxon>
        <taxon>Bacillati</taxon>
        <taxon>Armatimonadota</taxon>
        <taxon>Armatimonadia</taxon>
        <taxon>Capsulimonadales</taxon>
        <taxon>Capsulimonadaceae</taxon>
        <taxon>Capsulimonas</taxon>
    </lineage>
</organism>
<dbReference type="InterPro" id="IPR007867">
    <property type="entry name" value="GMC_OxRtase_C"/>
</dbReference>
<dbReference type="Pfam" id="PF05199">
    <property type="entry name" value="GMC_oxred_C"/>
    <property type="match status" value="1"/>
</dbReference>
<proteinExistence type="inferred from homology"/>
<evidence type="ECO:0000313" key="6">
    <source>
        <dbReference type="Proteomes" id="UP000287394"/>
    </source>
</evidence>
<keyword evidence="4" id="KW-0560">Oxidoreductase</keyword>
<evidence type="ECO:0000313" key="5">
    <source>
        <dbReference type="EMBL" id="BDI32530.1"/>
    </source>
</evidence>
<reference evidence="5 6" key="1">
    <citation type="journal article" date="2019" name="Int. J. Syst. Evol. Microbiol.">
        <title>Capsulimonas corticalis gen. nov., sp. nov., an aerobic capsulated bacterium, of a novel bacterial order, Capsulimonadales ord. nov., of the class Armatimonadia of the phylum Armatimonadetes.</title>
        <authorList>
            <person name="Li J."/>
            <person name="Kudo C."/>
            <person name="Tonouchi A."/>
        </authorList>
    </citation>
    <scope>NUCLEOTIDE SEQUENCE [LARGE SCALE GENOMIC DNA]</scope>
    <source>
        <strain evidence="5 6">AX-7</strain>
    </source>
</reference>
<dbReference type="Proteomes" id="UP000287394">
    <property type="component" value="Chromosome"/>
</dbReference>
<dbReference type="InterPro" id="IPR017896">
    <property type="entry name" value="4Fe4S_Fe-S-bd"/>
</dbReference>
<evidence type="ECO:0000256" key="3">
    <source>
        <dbReference type="ARBA" id="ARBA00022827"/>
    </source>
</evidence>
<dbReference type="PANTHER" id="PTHR46056:SF12">
    <property type="entry name" value="LONG-CHAIN-ALCOHOL OXIDASE"/>
    <property type="match status" value="1"/>
</dbReference>
<gene>
    <name evidence="5" type="ORF">CCAX7_45810</name>
</gene>
<keyword evidence="2" id="KW-0285">Flavoprotein</keyword>
<evidence type="ECO:0000256" key="4">
    <source>
        <dbReference type="ARBA" id="ARBA00023002"/>
    </source>
</evidence>
<keyword evidence="6" id="KW-1185">Reference proteome</keyword>
<dbReference type="RefSeq" id="WP_119324871.1">
    <property type="nucleotide sequence ID" value="NZ_AP025739.1"/>
</dbReference>
<dbReference type="KEGG" id="ccot:CCAX7_45810"/>
<dbReference type="Gene3D" id="3.50.50.60">
    <property type="entry name" value="FAD/NAD(P)-binding domain"/>
    <property type="match status" value="2"/>
</dbReference>
<comment type="similarity">
    <text evidence="1">Belongs to the GMC oxidoreductase family.</text>
</comment>
<dbReference type="SUPFAM" id="SSF54373">
    <property type="entry name" value="FAD-linked reductases, C-terminal domain"/>
    <property type="match status" value="1"/>
</dbReference>
<dbReference type="InterPro" id="IPR000172">
    <property type="entry name" value="GMC_OxRdtase_N"/>
</dbReference>
<dbReference type="InterPro" id="IPR036188">
    <property type="entry name" value="FAD/NAD-bd_sf"/>
</dbReference>